<reference evidence="2" key="1">
    <citation type="submission" date="2020-11" db="EMBL/GenBank/DDBJ databases">
        <authorList>
            <person name="Tran Van P."/>
        </authorList>
    </citation>
    <scope>NUCLEOTIDE SEQUENCE</scope>
</reference>
<dbReference type="InterPro" id="IPR009060">
    <property type="entry name" value="UBA-like_sf"/>
</dbReference>
<feature type="compositionally biased region" description="Basic and acidic residues" evidence="1">
    <location>
        <begin position="243"/>
        <end position="260"/>
    </location>
</feature>
<feature type="region of interest" description="Disordered" evidence="1">
    <location>
        <begin position="470"/>
        <end position="521"/>
    </location>
</feature>
<feature type="compositionally biased region" description="Acidic residues" evidence="1">
    <location>
        <begin position="630"/>
        <end position="639"/>
    </location>
</feature>
<dbReference type="PANTHER" id="PTHR10677">
    <property type="entry name" value="UBIQUILIN"/>
    <property type="match status" value="1"/>
</dbReference>
<sequence>MRRVSSIDCRQSHGDAHSPFLSDSDLISAEPALGDASGSASAGEGGSKDEENAEEESGEAESPLEESSAPVPPAKPPTPPPPKIKPKVQDSPFGLAMYGGLAGLTELGLGSANFAVLQQRMTEKLLGDPDTLLKVLDNPLVQSLCNTPAYVKQALMANPQTRLVVESHPEVIGLLQNSRLIKSTMESLRQPFVVKVLGSRLPNVAAYIENSGKKDDKKPGSEEQDVNEQKQSEDSCAETSEDVEMKEATAGEATPDRNRGDPAFFMYKETESFLRQMKENMDGFHNMLNSPHFQGLLETLGNRPEMCKYLTMWQHPTLLERPGILELFRQQMPEYLSSAGLEKASEIVNNEPAVDALLKIQQGLATLEKCDGGKYLNGFIGESWNEKMASLIGRWDVTGQAIKTLKNFGFADEAAIAEAIRVSAGDVNDAAEKLFEAQVPEFEGWKMREMQRMEDATAAREERRRLIEQKEREEEERRKMKEEEEKRQLEEERQKQEEEYEKERLEIERMQQEKEDALAEQLAEEDFEARLAIRLELDAAREKELAEQERANIEAEEHDRRRKERQEKEELEKKAKEGQRKREEEEERKWKEEEERKERSEEGSGEKEGRGSETHKGGGLAEESPGGAADNEEGLGDQVEEVKDEEHDEPLDKDREDGDQQRAKSPEKSDEVEAGNAEEQGGAQQSDVPEAGGAPAVEDKGLPDQRTEESSTSQALHELAVKKGTGEDGRKRAMSPEEHMPGEPSPKAPRIEGDAEVAGDEPSVPAKEVNEG</sequence>
<evidence type="ECO:0000256" key="1">
    <source>
        <dbReference type="SAM" id="MobiDB-lite"/>
    </source>
</evidence>
<gene>
    <name evidence="2" type="ORF">CTOB1V02_LOCUS8108</name>
</gene>
<feature type="compositionally biased region" description="Basic and acidic residues" evidence="1">
    <location>
        <begin position="544"/>
        <end position="616"/>
    </location>
</feature>
<feature type="region of interest" description="Disordered" evidence="1">
    <location>
        <begin position="1"/>
        <end position="88"/>
    </location>
</feature>
<feature type="region of interest" description="Disordered" evidence="1">
    <location>
        <begin position="208"/>
        <end position="262"/>
    </location>
</feature>
<name>A0A7R8ZSG1_9CRUS</name>
<feature type="compositionally biased region" description="Acidic residues" evidence="1">
    <location>
        <begin position="51"/>
        <end position="64"/>
    </location>
</feature>
<dbReference type="InterPro" id="IPR015940">
    <property type="entry name" value="UBA"/>
</dbReference>
<feature type="compositionally biased region" description="Basic and acidic residues" evidence="1">
    <location>
        <begin position="719"/>
        <end position="741"/>
    </location>
</feature>
<dbReference type="EMBL" id="OB662561">
    <property type="protein sequence ID" value="CAD7230246.1"/>
    <property type="molecule type" value="Genomic_DNA"/>
</dbReference>
<proteinExistence type="predicted"/>
<feature type="compositionally biased region" description="Low complexity" evidence="1">
    <location>
        <begin position="32"/>
        <end position="42"/>
    </location>
</feature>
<dbReference type="Gene3D" id="1.10.8.10">
    <property type="entry name" value="DNA helicase RuvA subunit, C-terminal domain"/>
    <property type="match status" value="1"/>
</dbReference>
<evidence type="ECO:0000313" key="2">
    <source>
        <dbReference type="EMBL" id="CAD7230246.1"/>
    </source>
</evidence>
<feature type="compositionally biased region" description="Pro residues" evidence="1">
    <location>
        <begin position="70"/>
        <end position="83"/>
    </location>
</feature>
<organism evidence="2">
    <name type="scientific">Cyprideis torosa</name>
    <dbReference type="NCBI Taxonomy" id="163714"/>
    <lineage>
        <taxon>Eukaryota</taxon>
        <taxon>Metazoa</taxon>
        <taxon>Ecdysozoa</taxon>
        <taxon>Arthropoda</taxon>
        <taxon>Crustacea</taxon>
        <taxon>Oligostraca</taxon>
        <taxon>Ostracoda</taxon>
        <taxon>Podocopa</taxon>
        <taxon>Podocopida</taxon>
        <taxon>Cytherocopina</taxon>
        <taxon>Cytheroidea</taxon>
        <taxon>Cytherideidae</taxon>
        <taxon>Cyprideis</taxon>
    </lineage>
</organism>
<feature type="compositionally biased region" description="Basic and acidic residues" evidence="1">
    <location>
        <begin position="697"/>
        <end position="709"/>
    </location>
</feature>
<dbReference type="GO" id="GO:0006511">
    <property type="term" value="P:ubiquitin-dependent protein catabolic process"/>
    <property type="evidence" value="ECO:0007669"/>
    <property type="project" value="TreeGrafter"/>
</dbReference>
<accession>A0A7R8ZSG1</accession>
<dbReference type="Pfam" id="PF23195">
    <property type="entry name" value="UBQLN1"/>
    <property type="match status" value="1"/>
</dbReference>
<dbReference type="AlphaFoldDB" id="A0A7R8ZSG1"/>
<feature type="compositionally biased region" description="Basic and acidic residues" evidence="1">
    <location>
        <begin position="640"/>
        <end position="671"/>
    </location>
</feature>
<dbReference type="PANTHER" id="PTHR10677:SF3">
    <property type="entry name" value="FI07626P-RELATED"/>
    <property type="match status" value="1"/>
</dbReference>
<dbReference type="SUPFAM" id="SSF46934">
    <property type="entry name" value="UBA-like"/>
    <property type="match status" value="1"/>
</dbReference>
<dbReference type="SMART" id="SM00165">
    <property type="entry name" value="UBA"/>
    <property type="match status" value="1"/>
</dbReference>
<dbReference type="PROSITE" id="PS50030">
    <property type="entry name" value="UBA"/>
    <property type="match status" value="1"/>
</dbReference>
<dbReference type="GO" id="GO:0005829">
    <property type="term" value="C:cytosol"/>
    <property type="evidence" value="ECO:0007669"/>
    <property type="project" value="TreeGrafter"/>
</dbReference>
<feature type="compositionally biased region" description="Basic and acidic residues" evidence="1">
    <location>
        <begin position="211"/>
        <end position="233"/>
    </location>
</feature>
<protein>
    <submittedName>
        <fullName evidence="2">Uncharacterized protein</fullName>
    </submittedName>
</protein>
<dbReference type="InterPro" id="IPR015496">
    <property type="entry name" value="Ubiquilin"/>
</dbReference>
<dbReference type="GO" id="GO:0031593">
    <property type="term" value="F:polyubiquitin modification-dependent protein binding"/>
    <property type="evidence" value="ECO:0007669"/>
    <property type="project" value="TreeGrafter"/>
</dbReference>
<feature type="compositionally biased region" description="Basic and acidic residues" evidence="1">
    <location>
        <begin position="470"/>
        <end position="517"/>
    </location>
</feature>
<feature type="region of interest" description="Disordered" evidence="1">
    <location>
        <begin position="544"/>
        <end position="772"/>
    </location>
</feature>